<dbReference type="PANTHER" id="PTHR10229:SF0">
    <property type="entry name" value="GTP-BINDING PROTEIN 6-RELATED"/>
    <property type="match status" value="1"/>
</dbReference>
<evidence type="ECO:0000259" key="2">
    <source>
        <dbReference type="PROSITE" id="PS51705"/>
    </source>
</evidence>
<dbReference type="GO" id="GO:0005525">
    <property type="term" value="F:GTP binding"/>
    <property type="evidence" value="ECO:0007669"/>
    <property type="project" value="InterPro"/>
</dbReference>
<proteinExistence type="predicted"/>
<dbReference type="GO" id="GO:0005737">
    <property type="term" value="C:cytoplasm"/>
    <property type="evidence" value="ECO:0007669"/>
    <property type="project" value="TreeGrafter"/>
</dbReference>
<organism evidence="3">
    <name type="scientific">marine sediment metagenome</name>
    <dbReference type="NCBI Taxonomy" id="412755"/>
    <lineage>
        <taxon>unclassified sequences</taxon>
        <taxon>metagenomes</taxon>
        <taxon>ecological metagenomes</taxon>
    </lineage>
</organism>
<name>X0VTM0_9ZZZZ</name>
<dbReference type="PROSITE" id="PS51705">
    <property type="entry name" value="G_HFLX"/>
    <property type="match status" value="1"/>
</dbReference>
<dbReference type="InterPro" id="IPR027417">
    <property type="entry name" value="P-loop_NTPase"/>
</dbReference>
<dbReference type="AlphaFoldDB" id="X0VTM0"/>
<dbReference type="PRINTS" id="PR00326">
    <property type="entry name" value="GTP1OBG"/>
</dbReference>
<evidence type="ECO:0000256" key="1">
    <source>
        <dbReference type="SAM" id="Coils"/>
    </source>
</evidence>
<dbReference type="CDD" id="cd01878">
    <property type="entry name" value="HflX"/>
    <property type="match status" value="1"/>
</dbReference>
<dbReference type="PANTHER" id="PTHR10229">
    <property type="entry name" value="GTP-BINDING PROTEIN HFLX"/>
    <property type="match status" value="1"/>
</dbReference>
<dbReference type="InterPro" id="IPR032305">
    <property type="entry name" value="GTP-bd_M"/>
</dbReference>
<accession>X0VTM0</accession>
<comment type="caution">
    <text evidence="3">The sequence shown here is derived from an EMBL/GenBank/DDBJ whole genome shotgun (WGS) entry which is preliminary data.</text>
</comment>
<feature type="non-terminal residue" evidence="3">
    <location>
        <position position="1"/>
    </location>
</feature>
<protein>
    <recommendedName>
        <fullName evidence="2">Hflx-type G domain-containing protein</fullName>
    </recommendedName>
</protein>
<dbReference type="Gene3D" id="3.40.50.300">
    <property type="entry name" value="P-loop containing nucleotide triphosphate hydrolases"/>
    <property type="match status" value="1"/>
</dbReference>
<dbReference type="EMBL" id="BARS01037818">
    <property type="protein sequence ID" value="GAG15808.1"/>
    <property type="molecule type" value="Genomic_DNA"/>
</dbReference>
<dbReference type="NCBIfam" id="TIGR03156">
    <property type="entry name" value="GTP_HflX"/>
    <property type="match status" value="1"/>
</dbReference>
<dbReference type="InterPro" id="IPR030394">
    <property type="entry name" value="G_HFLX_dom"/>
</dbReference>
<dbReference type="SUPFAM" id="SSF52540">
    <property type="entry name" value="P-loop containing nucleoside triphosphate hydrolases"/>
    <property type="match status" value="1"/>
</dbReference>
<dbReference type="Gene3D" id="6.10.250.2860">
    <property type="match status" value="1"/>
</dbReference>
<reference evidence="3" key="1">
    <citation type="journal article" date="2014" name="Front. Microbiol.">
        <title>High frequency of phylogenetically diverse reductive dehalogenase-homologous genes in deep subseafloor sedimentary metagenomes.</title>
        <authorList>
            <person name="Kawai M."/>
            <person name="Futagami T."/>
            <person name="Toyoda A."/>
            <person name="Takaki Y."/>
            <person name="Nishi S."/>
            <person name="Hori S."/>
            <person name="Arai W."/>
            <person name="Tsubouchi T."/>
            <person name="Morono Y."/>
            <person name="Uchiyama I."/>
            <person name="Ito T."/>
            <person name="Fujiyama A."/>
            <person name="Inagaki F."/>
            <person name="Takami H."/>
        </authorList>
    </citation>
    <scope>NUCLEOTIDE SEQUENCE</scope>
    <source>
        <strain evidence="3">Expedition CK06-06</strain>
    </source>
</reference>
<gene>
    <name evidence="3" type="ORF">S01H1_57942</name>
</gene>
<feature type="domain" description="Hflx-type G" evidence="2">
    <location>
        <begin position="89"/>
        <end position="255"/>
    </location>
</feature>
<evidence type="ECO:0000313" key="3">
    <source>
        <dbReference type="EMBL" id="GAG15808.1"/>
    </source>
</evidence>
<sequence length="256" mass="28691">LDIFATRARTREARLQVELAQLEYTYPRLRRLWTHLSRIEGGIGTRGPGETQLESDRRLVRRRIRDLKRRLDEIDARKERQVASRRERLTVGLVGYTNAGKSSLLNAVTDARAYVEDKLFATLDTRTRAWALPFGLTALLSDTIGFIRDLPHHLVASFKATLEEAVHADLLLHVVDVSTEHIQDDLEAVGRVLEEIGCAEKPQLVVLNKVDLVANEAYLDLARRRSPGSVAVSATRGDGLGDLAEAVVERLMGPER</sequence>
<feature type="coiled-coil region" evidence="1">
    <location>
        <begin position="50"/>
        <end position="84"/>
    </location>
</feature>
<dbReference type="Pfam" id="PF16360">
    <property type="entry name" value="GTP-bdg_M"/>
    <property type="match status" value="1"/>
</dbReference>
<dbReference type="Pfam" id="PF01926">
    <property type="entry name" value="MMR_HSR1"/>
    <property type="match status" value="1"/>
</dbReference>
<dbReference type="InterPro" id="IPR006073">
    <property type="entry name" value="GTP-bd"/>
</dbReference>
<dbReference type="InterPro" id="IPR016496">
    <property type="entry name" value="GTPase_HflX"/>
</dbReference>
<dbReference type="GO" id="GO:0043022">
    <property type="term" value="F:ribosome binding"/>
    <property type="evidence" value="ECO:0007669"/>
    <property type="project" value="TreeGrafter"/>
</dbReference>
<feature type="non-terminal residue" evidence="3">
    <location>
        <position position="256"/>
    </location>
</feature>
<keyword evidence="1" id="KW-0175">Coiled coil</keyword>